<name>A0A1B6F353_9HEMI</name>
<evidence type="ECO:0008006" key="9">
    <source>
        <dbReference type="Google" id="ProtNLM"/>
    </source>
</evidence>
<evidence type="ECO:0000256" key="5">
    <source>
        <dbReference type="ARBA" id="ARBA00023242"/>
    </source>
</evidence>
<evidence type="ECO:0000256" key="6">
    <source>
        <dbReference type="SAM" id="Coils"/>
    </source>
</evidence>
<sequence length="800" mass="90794">MGSHKKHKKDSKKRKHRERDRSRSGSIEELEKEKRRHKKHHKERKKEKRPKPRSDESYESEDDDVILVPPPPPPKISRPDTPPVPPPPVISAFSSPPRAPSPPRISSSSDQSLSIEETNRLRAKLGLKPLEVAQPTAIKGEEKSEKTLEGGMDMGEFVHKPADNIAAKLKSEKLKAKLTERKEKRALEAKLAKVKRLADDSDDESASAWVAKNRRITEERLKAEKKAKELDDMDAVFGVGELVEEELRSSRKEAYTARDLRGLRVEHDVDGFTEGKEIILTLKDKGVLDEEDDALVNVNLMDDERYKKNIDRRKQKPHQFGYDAYGEEEEEERSVLGKYDEEIDGEKKTSFKLGVDEMQNKKVQVKTKLQLHKKVESLVTPALQLASDYYTEQEMVKFKKPKKKVRKIRERKSKLFKADDLLVDSVTGGNTEDWLRDLGSRRTPQVNLKPDPDNFDIDSFNTNGQIPAEAVMVKDEPGDDPMDIDDVPDLNEDLSNIKVEQDDSELEMALRKARKLKQKEAAEALNNPDKVARMVLSEEMGYGEAGPGGSIVLNSTAEFCRTLGDIPTYGLAGNRDEDAQEMLDFEREMKQERMKEESSIKRSGWNDVEMDERLVDIAQYEAPILDAEPDLAAGVAGALRLAVSKGYLEKETTKRPSASRLQHLQAQNYSIEDKAHTEDDKFGRRERYCGPTSDFKEKDGYKPNVKLDYIDDNGHVLCAKEAFRYLSHKFHGKGPGKNKVEKRMKKGEQEVLMKQMSSTDTPLGTLNMLQAKQRETQSPYVVLSGSKQLHQTASISKTKL</sequence>
<protein>
    <recommendedName>
        <fullName evidence="9">U4/U6.U5 tri-snRNP-associated protein 1</fullName>
    </recommendedName>
</protein>
<dbReference type="AlphaFoldDB" id="A0A1B6F353"/>
<feature type="compositionally biased region" description="Basic residues" evidence="7">
    <location>
        <begin position="34"/>
        <end position="51"/>
    </location>
</feature>
<keyword evidence="4" id="KW-0508">mRNA splicing</keyword>
<dbReference type="Pfam" id="PF19252">
    <property type="entry name" value="HIND"/>
    <property type="match status" value="1"/>
</dbReference>
<organism evidence="8">
    <name type="scientific">Cuerna arida</name>
    <dbReference type="NCBI Taxonomy" id="1464854"/>
    <lineage>
        <taxon>Eukaryota</taxon>
        <taxon>Metazoa</taxon>
        <taxon>Ecdysozoa</taxon>
        <taxon>Arthropoda</taxon>
        <taxon>Hexapoda</taxon>
        <taxon>Insecta</taxon>
        <taxon>Pterygota</taxon>
        <taxon>Neoptera</taxon>
        <taxon>Paraneoptera</taxon>
        <taxon>Hemiptera</taxon>
        <taxon>Auchenorrhyncha</taxon>
        <taxon>Membracoidea</taxon>
        <taxon>Cicadellidae</taxon>
        <taxon>Cicadellinae</taxon>
        <taxon>Proconiini</taxon>
        <taxon>Cuerna</taxon>
    </lineage>
</organism>
<feature type="compositionally biased region" description="Basic residues" evidence="7">
    <location>
        <begin position="1"/>
        <end position="18"/>
    </location>
</feature>
<dbReference type="EMBL" id="GECZ01025151">
    <property type="protein sequence ID" value="JAS44618.1"/>
    <property type="molecule type" value="Transcribed_RNA"/>
</dbReference>
<keyword evidence="6" id="KW-0175">Coiled coil</keyword>
<evidence type="ECO:0000256" key="4">
    <source>
        <dbReference type="ARBA" id="ARBA00023187"/>
    </source>
</evidence>
<reference evidence="8" key="1">
    <citation type="submission" date="2015-11" db="EMBL/GenBank/DDBJ databases">
        <title>De novo transcriptome assembly of four potential Pierce s Disease insect vectors from Arizona vineyards.</title>
        <authorList>
            <person name="Tassone E.E."/>
        </authorList>
    </citation>
    <scope>NUCLEOTIDE SEQUENCE</scope>
</reference>
<evidence type="ECO:0000256" key="1">
    <source>
        <dbReference type="ARBA" id="ARBA00004123"/>
    </source>
</evidence>
<dbReference type="GO" id="GO:0046540">
    <property type="term" value="C:U4/U6 x U5 tri-snRNP complex"/>
    <property type="evidence" value="ECO:0007669"/>
    <property type="project" value="InterPro"/>
</dbReference>
<comment type="subcellular location">
    <subcellularLocation>
        <location evidence="1">Nucleus</location>
    </subcellularLocation>
</comment>
<feature type="region of interest" description="Disordered" evidence="7">
    <location>
        <begin position="318"/>
        <end position="337"/>
    </location>
</feature>
<evidence type="ECO:0000256" key="2">
    <source>
        <dbReference type="ARBA" id="ARBA00006076"/>
    </source>
</evidence>
<accession>A0A1B6F353</accession>
<evidence type="ECO:0000313" key="8">
    <source>
        <dbReference type="EMBL" id="JAS44618.1"/>
    </source>
</evidence>
<gene>
    <name evidence="8" type="ORF">g.33286</name>
</gene>
<feature type="region of interest" description="Disordered" evidence="7">
    <location>
        <begin position="1"/>
        <end position="117"/>
    </location>
</feature>
<dbReference type="Pfam" id="PF03343">
    <property type="entry name" value="SART-1"/>
    <property type="match status" value="1"/>
</dbReference>
<evidence type="ECO:0000256" key="3">
    <source>
        <dbReference type="ARBA" id="ARBA00022664"/>
    </source>
</evidence>
<keyword evidence="3" id="KW-0507">mRNA processing</keyword>
<dbReference type="GO" id="GO:0000481">
    <property type="term" value="P:maturation of 5S rRNA"/>
    <property type="evidence" value="ECO:0007669"/>
    <property type="project" value="TreeGrafter"/>
</dbReference>
<dbReference type="PANTHER" id="PTHR14152">
    <property type="entry name" value="SQUAMOUS CELL CARCINOMA ANTIGEN RECOGNISED BY CYTOTOXIC T LYMPHOCYTES"/>
    <property type="match status" value="1"/>
</dbReference>
<dbReference type="InterPro" id="IPR045347">
    <property type="entry name" value="HIND"/>
</dbReference>
<dbReference type="InterPro" id="IPR005011">
    <property type="entry name" value="SNU66/SART1"/>
</dbReference>
<evidence type="ECO:0000256" key="7">
    <source>
        <dbReference type="SAM" id="MobiDB-lite"/>
    </source>
</evidence>
<feature type="compositionally biased region" description="Pro residues" evidence="7">
    <location>
        <begin position="68"/>
        <end position="89"/>
    </location>
</feature>
<dbReference type="PANTHER" id="PTHR14152:SF5">
    <property type="entry name" value="U4_U6.U5 TRI-SNRNP-ASSOCIATED PROTEIN 1"/>
    <property type="match status" value="1"/>
</dbReference>
<proteinExistence type="inferred from homology"/>
<dbReference type="GO" id="GO:0045292">
    <property type="term" value="P:mRNA cis splicing, via spliceosome"/>
    <property type="evidence" value="ECO:0007669"/>
    <property type="project" value="TreeGrafter"/>
</dbReference>
<feature type="coiled-coil region" evidence="6">
    <location>
        <begin position="184"/>
        <end position="233"/>
    </location>
</feature>
<comment type="similarity">
    <text evidence="2">Belongs to the SNU66/SART1 family.</text>
</comment>
<keyword evidence="5" id="KW-0539">Nucleus</keyword>